<protein>
    <submittedName>
        <fullName evidence="2">Uncharacterized protein</fullName>
    </submittedName>
</protein>
<reference evidence="2 3" key="1">
    <citation type="submission" date="2021-03" db="EMBL/GenBank/DDBJ databases">
        <title>Antimicrobial resistance genes in bacteria isolated from Japanese honey, and their potential for conferring macrolide and lincosamide resistance in the American foulbrood pathogen Paenibacillus larvae.</title>
        <authorList>
            <person name="Okamoto M."/>
            <person name="Kumagai M."/>
            <person name="Kanamori H."/>
            <person name="Takamatsu D."/>
        </authorList>
    </citation>
    <scope>NUCLEOTIDE SEQUENCE [LARGE SCALE GENOMIC DNA]</scope>
    <source>
        <strain evidence="2 3">J21TS7</strain>
    </source>
</reference>
<sequence length="76" mass="8565">MDIFQSGNGGIPSAKNPCDPACLQNRSAARNLRLRFLTGHCTRPFVLTRFAFTYLIVALPFWGKYPPVPVRLPEKM</sequence>
<keyword evidence="1" id="KW-0812">Transmembrane</keyword>
<evidence type="ECO:0000256" key="1">
    <source>
        <dbReference type="SAM" id="Phobius"/>
    </source>
</evidence>
<name>A0ABQ4L8Q5_9BACL</name>
<proteinExistence type="predicted"/>
<evidence type="ECO:0000313" key="2">
    <source>
        <dbReference type="EMBL" id="GIO52685.1"/>
    </source>
</evidence>
<accession>A0ABQ4L8Q5</accession>
<comment type="caution">
    <text evidence="2">The sequence shown here is derived from an EMBL/GenBank/DDBJ whole genome shotgun (WGS) entry which is preliminary data.</text>
</comment>
<keyword evidence="1" id="KW-0472">Membrane</keyword>
<feature type="transmembrane region" description="Helical" evidence="1">
    <location>
        <begin position="45"/>
        <end position="63"/>
    </location>
</feature>
<organism evidence="2 3">
    <name type="scientific">Paenibacillus cineris</name>
    <dbReference type="NCBI Taxonomy" id="237530"/>
    <lineage>
        <taxon>Bacteria</taxon>
        <taxon>Bacillati</taxon>
        <taxon>Bacillota</taxon>
        <taxon>Bacilli</taxon>
        <taxon>Bacillales</taxon>
        <taxon>Paenibacillaceae</taxon>
        <taxon>Paenibacillus</taxon>
    </lineage>
</organism>
<keyword evidence="3" id="KW-1185">Reference proteome</keyword>
<dbReference type="Proteomes" id="UP000676601">
    <property type="component" value="Unassembled WGS sequence"/>
</dbReference>
<dbReference type="EMBL" id="BORU01000001">
    <property type="protein sequence ID" value="GIO52685.1"/>
    <property type="molecule type" value="Genomic_DNA"/>
</dbReference>
<gene>
    <name evidence="2" type="ORF">J21TS7_10030</name>
</gene>
<evidence type="ECO:0000313" key="3">
    <source>
        <dbReference type="Proteomes" id="UP000676601"/>
    </source>
</evidence>
<keyword evidence="1" id="KW-1133">Transmembrane helix</keyword>